<feature type="transmembrane region" description="Helical" evidence="1">
    <location>
        <begin position="12"/>
        <end position="32"/>
    </location>
</feature>
<proteinExistence type="predicted"/>
<evidence type="ECO:0000313" key="3">
    <source>
        <dbReference type="Proteomes" id="UP000176431"/>
    </source>
</evidence>
<comment type="caution">
    <text evidence="2">The sequence shown here is derived from an EMBL/GenBank/DDBJ whole genome shotgun (WGS) entry which is preliminary data.</text>
</comment>
<evidence type="ECO:0000256" key="1">
    <source>
        <dbReference type="SAM" id="Phobius"/>
    </source>
</evidence>
<dbReference type="AlphaFoldDB" id="A0A1F5B407"/>
<name>A0A1F5B407_9BACT</name>
<dbReference type="EMBL" id="MEYK01000014">
    <property type="protein sequence ID" value="OGD25360.1"/>
    <property type="molecule type" value="Genomic_DNA"/>
</dbReference>
<dbReference type="Proteomes" id="UP000176431">
    <property type="component" value="Unassembled WGS sequence"/>
</dbReference>
<keyword evidence="1" id="KW-0472">Membrane</keyword>
<protein>
    <submittedName>
        <fullName evidence="2">Uncharacterized protein</fullName>
    </submittedName>
</protein>
<keyword evidence="1" id="KW-0812">Transmembrane</keyword>
<gene>
    <name evidence="2" type="ORF">A2819_01440</name>
</gene>
<accession>A0A1F5B407</accession>
<sequence>MDKRRRLFKQIFIAVIYLTIFSGVGTGVYFLVRPTPVPPPPPPPTIYPIEIIWSQVFSSGANTYSIAAKIRNPNTNYGASDFKYTVSLYDTNNVLIKVLTGKSFIWPGESKYIVEGGINLLKAPIKAIFEIENPDWREVLNFKGIDLTLGNINYGKGKSGSGKFFMVDFTANNNTPFNLEKVYVSAVVLNREKLPIAVSSTVLENLNSKERRFSSIPWFSQFLGIPESVDLSISTNLWETPELLGQ</sequence>
<organism evidence="2 3">
    <name type="scientific">Candidatus Azambacteria bacterium RIFCSPHIGHO2_01_FULL_40_24</name>
    <dbReference type="NCBI Taxonomy" id="1797301"/>
    <lineage>
        <taxon>Bacteria</taxon>
        <taxon>Candidatus Azamiibacteriota</taxon>
    </lineage>
</organism>
<evidence type="ECO:0000313" key="2">
    <source>
        <dbReference type="EMBL" id="OGD25360.1"/>
    </source>
</evidence>
<reference evidence="2 3" key="1">
    <citation type="journal article" date="2016" name="Nat. Commun.">
        <title>Thousands of microbial genomes shed light on interconnected biogeochemical processes in an aquifer system.</title>
        <authorList>
            <person name="Anantharaman K."/>
            <person name="Brown C.T."/>
            <person name="Hug L.A."/>
            <person name="Sharon I."/>
            <person name="Castelle C.J."/>
            <person name="Probst A.J."/>
            <person name="Thomas B.C."/>
            <person name="Singh A."/>
            <person name="Wilkins M.J."/>
            <person name="Karaoz U."/>
            <person name="Brodie E.L."/>
            <person name="Williams K.H."/>
            <person name="Hubbard S.S."/>
            <person name="Banfield J.F."/>
        </authorList>
    </citation>
    <scope>NUCLEOTIDE SEQUENCE [LARGE SCALE GENOMIC DNA]</scope>
</reference>
<keyword evidence="1" id="KW-1133">Transmembrane helix</keyword>